<reference evidence="3 8" key="4">
    <citation type="submission" date="2019-09" db="EMBL/GenBank/DDBJ databases">
        <authorList>
            <person name="Kritzky A."/>
            <person name="Schelkanova E.Y."/>
            <person name="Alkhova Z.V."/>
            <person name="Smirnova N.I."/>
        </authorList>
    </citation>
    <scope>NUCLEOTIDE SEQUENCE [LARGE SCALE GENOMIC DNA]</scope>
    <source>
        <strain evidence="3 8">M1526</strain>
    </source>
</reference>
<reference evidence="2 6" key="1">
    <citation type="submission" date="2015-07" db="EMBL/GenBank/DDBJ databases">
        <authorList>
            <consortium name="Pathogen Informatics"/>
        </authorList>
    </citation>
    <scope>NUCLEOTIDE SEQUENCE [LARGE SCALE GENOMIC DNA]</scope>
    <source>
        <strain evidence="2 6">A325</strain>
    </source>
</reference>
<dbReference type="InterPro" id="IPR008523">
    <property type="entry name" value="DUF805"/>
</dbReference>
<accession>A0A085Q3U9</accession>
<proteinExistence type="predicted"/>
<organism evidence="3 8">
    <name type="scientific">Vibrio cholerae</name>
    <dbReference type="NCBI Taxonomy" id="666"/>
    <lineage>
        <taxon>Bacteria</taxon>
        <taxon>Pseudomonadati</taxon>
        <taxon>Pseudomonadota</taxon>
        <taxon>Gammaproteobacteria</taxon>
        <taxon>Vibrionales</taxon>
        <taxon>Vibrionaceae</taxon>
        <taxon>Vibrio</taxon>
    </lineage>
</organism>
<evidence type="ECO:0000313" key="4">
    <source>
        <dbReference type="EMBL" id="RGP85804.1"/>
    </source>
</evidence>
<reference evidence="4 7" key="2">
    <citation type="journal article" date="2017" name="Emerg. Infect. Dis.">
        <title>Carbapenemase VCC-1-Producing Vibrio cholerae in Coastal Waters of Germany.</title>
        <authorList>
            <person name="Hammerl J.A."/>
            <person name="Jackel C."/>
            <person name="Bortolaia V."/>
            <person name="Schwartz K."/>
            <person name="Bier N."/>
            <person name="Hendriksen R.S."/>
            <person name="Guerra B."/>
            <person name="Strauch E."/>
        </authorList>
    </citation>
    <scope>NUCLEOTIDE SEQUENCE [LARGE SCALE GENOMIC DNA]</scope>
    <source>
        <strain evidence="4 7">VN-2825</strain>
    </source>
</reference>
<evidence type="ECO:0000256" key="1">
    <source>
        <dbReference type="SAM" id="Phobius"/>
    </source>
</evidence>
<evidence type="ECO:0000313" key="8">
    <source>
        <dbReference type="Proteomes" id="UP000323225"/>
    </source>
</evidence>
<evidence type="ECO:0000313" key="9">
    <source>
        <dbReference type="Proteomes" id="UP000323583"/>
    </source>
</evidence>
<name>A0A085Q3U9_VIBCL</name>
<dbReference type="GO" id="GO:0005886">
    <property type="term" value="C:plasma membrane"/>
    <property type="evidence" value="ECO:0007669"/>
    <property type="project" value="TreeGrafter"/>
</dbReference>
<dbReference type="Proteomes" id="UP000323225">
    <property type="component" value="Unassembled WGS sequence"/>
</dbReference>
<dbReference type="Proteomes" id="UP000046067">
    <property type="component" value="Unassembled WGS sequence"/>
</dbReference>
<keyword evidence="1" id="KW-0812">Transmembrane</keyword>
<dbReference type="EMBL" id="VSGZ01000007">
    <property type="protein sequence ID" value="TXY94173.1"/>
    <property type="molecule type" value="Genomic_DNA"/>
</dbReference>
<dbReference type="Proteomes" id="UP000323583">
    <property type="component" value="Unassembled WGS sequence"/>
</dbReference>
<protein>
    <submittedName>
        <fullName evidence="3">DUF805 domain-containing protein</fullName>
    </submittedName>
    <submittedName>
        <fullName evidence="2">Predicted membrane protein</fullName>
    </submittedName>
</protein>
<evidence type="ECO:0000313" key="7">
    <source>
        <dbReference type="Proteomes" id="UP000266701"/>
    </source>
</evidence>
<dbReference type="PANTHER" id="PTHR34980:SF1">
    <property type="entry name" value="INNER MEMBRANE PROTEIN"/>
    <property type="match status" value="1"/>
</dbReference>
<evidence type="ECO:0000313" key="3">
    <source>
        <dbReference type="EMBL" id="KAA1255721.1"/>
    </source>
</evidence>
<dbReference type="PANTHER" id="PTHR34980">
    <property type="entry name" value="INNER MEMBRANE PROTEIN-RELATED-RELATED"/>
    <property type="match status" value="1"/>
</dbReference>
<dbReference type="EMBL" id="VUAA01000004">
    <property type="protein sequence ID" value="KAA1255721.1"/>
    <property type="molecule type" value="Genomic_DNA"/>
</dbReference>
<dbReference type="EMBL" id="CWQJ01000004">
    <property type="protein sequence ID" value="CSB76610.1"/>
    <property type="molecule type" value="Genomic_DNA"/>
</dbReference>
<evidence type="ECO:0000313" key="2">
    <source>
        <dbReference type="EMBL" id="CSB76610.1"/>
    </source>
</evidence>
<dbReference type="KEGG" id="vcx:VAA049_235"/>
<reference evidence="5 9" key="3">
    <citation type="submission" date="2019-06" db="EMBL/GenBank/DDBJ databases">
        <title>Vibrio cholerae phylogeny based on whole-genome sequencing reveals genetic diversity and population strucutre.</title>
        <authorList>
            <person name="Zhiqiu Y."/>
            <person name="Bin L."/>
            <person name="Lingyan J."/>
        </authorList>
    </citation>
    <scope>NUCLEOTIDE SEQUENCE [LARGE SCALE GENOMIC DNA]</scope>
    <source>
        <strain evidence="5 9">N2768</strain>
    </source>
</reference>
<evidence type="ECO:0000313" key="5">
    <source>
        <dbReference type="EMBL" id="TXY94173.1"/>
    </source>
</evidence>
<keyword evidence="1" id="KW-0472">Membrane</keyword>
<feature type="transmembrane region" description="Helical" evidence="1">
    <location>
        <begin position="76"/>
        <end position="96"/>
    </location>
</feature>
<dbReference type="AlphaFoldDB" id="A0A085Q3U9"/>
<sequence>MSLQTLLFSFQGRIGRQAFWLWNICYYAMIAGFAMGSNLLFPDVAHLILPVFLLVVLVPDLAITAKRWHDRDKSSWWLLLNVPLVIGRMTIPAGELAVNTQPGMLETLISFVALLCGAWILVECGFLSGTDGSNRFGPEPKWIKKS</sequence>
<feature type="transmembrane region" description="Helical" evidence="1">
    <location>
        <begin position="20"/>
        <end position="41"/>
    </location>
</feature>
<dbReference type="RefSeq" id="WP_000058342.1">
    <property type="nucleotide sequence ID" value="NZ_AP028804.1"/>
</dbReference>
<dbReference type="Proteomes" id="UP000266701">
    <property type="component" value="Unassembled WGS sequence"/>
</dbReference>
<feature type="transmembrane region" description="Helical" evidence="1">
    <location>
        <begin position="108"/>
        <end position="127"/>
    </location>
</feature>
<evidence type="ECO:0000313" key="6">
    <source>
        <dbReference type="Proteomes" id="UP000046067"/>
    </source>
</evidence>
<feature type="transmembrane region" description="Helical" evidence="1">
    <location>
        <begin position="47"/>
        <end position="64"/>
    </location>
</feature>
<keyword evidence="1" id="KW-1133">Transmembrane helix</keyword>
<dbReference type="EMBL" id="MCBA01000155">
    <property type="protein sequence ID" value="RGP85804.1"/>
    <property type="molecule type" value="Genomic_DNA"/>
</dbReference>
<dbReference type="KEGG" id="vcz:VAB027_227"/>
<gene>
    <name evidence="4" type="ORF">BC353_03905</name>
    <name evidence="2" type="ORF">ERS013201_00893</name>
    <name evidence="3" type="ORF">F0M16_05070</name>
    <name evidence="5" type="ORF">FXE67_02290</name>
</gene>
<dbReference type="Pfam" id="PF05656">
    <property type="entry name" value="DUF805"/>
    <property type="match status" value="1"/>
</dbReference>